<dbReference type="InterPro" id="IPR011545">
    <property type="entry name" value="DEAD/DEAH_box_helicase_dom"/>
</dbReference>
<dbReference type="Pfam" id="PF13538">
    <property type="entry name" value="UvrD_C_2"/>
    <property type="match status" value="1"/>
</dbReference>
<evidence type="ECO:0000259" key="12">
    <source>
        <dbReference type="PROSITE" id="PS51194"/>
    </source>
</evidence>
<dbReference type="GO" id="GO:0005737">
    <property type="term" value="C:cytoplasm"/>
    <property type="evidence" value="ECO:0007669"/>
    <property type="project" value="TreeGrafter"/>
</dbReference>
<dbReference type="EC" id="5.6.2.4" evidence="9"/>
<dbReference type="SUPFAM" id="SSF52540">
    <property type="entry name" value="P-loop containing nucleoside triphosphate hydrolases"/>
    <property type="match status" value="2"/>
</dbReference>
<evidence type="ECO:0000256" key="4">
    <source>
        <dbReference type="ARBA" id="ARBA00022806"/>
    </source>
</evidence>
<comment type="caution">
    <text evidence="14">The sequence shown here is derived from an EMBL/GenBank/DDBJ whole genome shotgun (WGS) entry which is preliminary data.</text>
</comment>
<dbReference type="PROSITE" id="PS51192">
    <property type="entry name" value="HELICASE_ATP_BIND_1"/>
    <property type="match status" value="1"/>
</dbReference>
<feature type="domain" description="UvrD-like helicase ATP-binding" evidence="13">
    <location>
        <begin position="1081"/>
        <end position="1297"/>
    </location>
</feature>
<dbReference type="PROSITE" id="PS51194">
    <property type="entry name" value="HELICASE_CTER"/>
    <property type="match status" value="1"/>
</dbReference>
<protein>
    <recommendedName>
        <fullName evidence="9">DNA 3'-5' helicase</fullName>
        <ecNumber evidence="9">5.6.2.4</ecNumber>
    </recommendedName>
</protein>
<evidence type="ECO:0000256" key="9">
    <source>
        <dbReference type="ARBA" id="ARBA00034808"/>
    </source>
</evidence>
<dbReference type="InterPro" id="IPR027417">
    <property type="entry name" value="P-loop_NTPase"/>
</dbReference>
<dbReference type="EMBL" id="SMAO01000001">
    <property type="protein sequence ID" value="TCT24101.1"/>
    <property type="molecule type" value="Genomic_DNA"/>
</dbReference>
<dbReference type="GO" id="GO:0006281">
    <property type="term" value="P:DNA repair"/>
    <property type="evidence" value="ECO:0007669"/>
    <property type="project" value="TreeGrafter"/>
</dbReference>
<dbReference type="GO" id="GO:0009378">
    <property type="term" value="F:four-way junction helicase activity"/>
    <property type="evidence" value="ECO:0007669"/>
    <property type="project" value="TreeGrafter"/>
</dbReference>
<keyword evidence="4 10" id="KW-0347">Helicase</keyword>
<dbReference type="InterPro" id="IPR014016">
    <property type="entry name" value="UvrD-like_ATP-bd"/>
</dbReference>
<dbReference type="Gene3D" id="3.30.420.10">
    <property type="entry name" value="Ribonuclease H-like superfamily/Ribonuclease H"/>
    <property type="match status" value="1"/>
</dbReference>
<organism evidence="14 15">
    <name type="scientific">Thiobaca trueperi</name>
    <dbReference type="NCBI Taxonomy" id="127458"/>
    <lineage>
        <taxon>Bacteria</taxon>
        <taxon>Pseudomonadati</taxon>
        <taxon>Pseudomonadota</taxon>
        <taxon>Gammaproteobacteria</taxon>
        <taxon>Chromatiales</taxon>
        <taxon>Chromatiaceae</taxon>
        <taxon>Thiobaca</taxon>
    </lineage>
</organism>
<dbReference type="GO" id="GO:0003677">
    <property type="term" value="F:DNA binding"/>
    <property type="evidence" value="ECO:0007669"/>
    <property type="project" value="UniProtKB-KW"/>
</dbReference>
<evidence type="ECO:0000256" key="5">
    <source>
        <dbReference type="ARBA" id="ARBA00022840"/>
    </source>
</evidence>
<dbReference type="GO" id="GO:0016787">
    <property type="term" value="F:hydrolase activity"/>
    <property type="evidence" value="ECO:0007669"/>
    <property type="project" value="UniProtKB-UniRule"/>
</dbReference>
<dbReference type="Pfam" id="PF00270">
    <property type="entry name" value="DEAD"/>
    <property type="match status" value="1"/>
</dbReference>
<keyword evidence="7" id="KW-0413">Isomerase</keyword>
<dbReference type="CDD" id="cd17932">
    <property type="entry name" value="DEXQc_UvrD"/>
    <property type="match status" value="1"/>
</dbReference>
<evidence type="ECO:0000256" key="6">
    <source>
        <dbReference type="ARBA" id="ARBA00023125"/>
    </source>
</evidence>
<keyword evidence="3 10" id="KW-0378">Hydrolase</keyword>
<evidence type="ECO:0000259" key="11">
    <source>
        <dbReference type="PROSITE" id="PS51192"/>
    </source>
</evidence>
<dbReference type="Pfam" id="PF00271">
    <property type="entry name" value="Helicase_C"/>
    <property type="match status" value="1"/>
</dbReference>
<dbReference type="InterPro" id="IPR004589">
    <property type="entry name" value="DNA_helicase_ATP-dep_RecQ"/>
</dbReference>
<proteinExistence type="inferred from homology"/>
<evidence type="ECO:0000256" key="2">
    <source>
        <dbReference type="ARBA" id="ARBA00022741"/>
    </source>
</evidence>
<dbReference type="PANTHER" id="PTHR13710:SF105">
    <property type="entry name" value="ATP-DEPENDENT DNA HELICASE Q1"/>
    <property type="match status" value="1"/>
</dbReference>
<dbReference type="PANTHER" id="PTHR13710">
    <property type="entry name" value="DNA HELICASE RECQ FAMILY MEMBER"/>
    <property type="match status" value="1"/>
</dbReference>
<comment type="catalytic activity">
    <reaction evidence="8">
        <text>Couples ATP hydrolysis with the unwinding of duplex DNA by translocating in the 3'-5' direction.</text>
        <dbReference type="EC" id="5.6.2.4"/>
    </reaction>
</comment>
<keyword evidence="5 10" id="KW-0067">ATP-binding</keyword>
<dbReference type="InterPro" id="IPR014001">
    <property type="entry name" value="Helicase_ATP-bd"/>
</dbReference>
<evidence type="ECO:0000256" key="7">
    <source>
        <dbReference type="ARBA" id="ARBA00023235"/>
    </source>
</evidence>
<sequence>MEEPTAQPRVRLLCLDIETDRHDRLKLREIGLYRPDTGARLRISGQDPRLVAQVDALTDGATGVLGHNIVAFDQPALSVLHPDLALHRLPLIDTLELSPIAFPRNPYHKLVKDYRLCTTSRNDPVRDAELAYQLFLDEQAALTARAVESPDELLCLHALMGGEDRSGLAQVFRAVRQCARPSLEDTARAWTQATAGKVCLTGHRRLIAHWLPDPDWHKPLAYALAWLGVAGGNSVLPPWVMLAFPKTREIIAALRDVPCDDPACVWCREQHNLDHLLPSYFPGITRFRAKPATPDGRSLQRAIVENGFGGRPTLAILPTGGGKSLCFQLPALARYDRTGSLTVVISPLQSLMKDQVDNLIARGIACAGYLNGLLTPIERRAMLDKLRLGDLGLIFVAPEQFRSPAFTKALSHREIGAWIFDEAHCLSKWGHDFRPDYLYVSKFIKTFQRDHPSPVFGFTATAKPDVVDDIAAHFQERLGLTLDRLEGGVSRDNLVYEVHAVPTQAKLGEVLRLLKDALREDGGAIVFCARQKTVQEVADFLQQAGLDCCYFHGGLDPADKRAVQEDFIAGRRRVIAATNAFGMGVDKPDVRLVIHLDTPGSLENYIQEAGRAGRDQEPAQCVLLYDDADLDIQFRLLKHSRLSQNDIRAILKALRAIERKDRSEGEVVVTTGEILLETPEQHRIEAEGRDADTKVRIAIAWLEEARLLERLENHTRVFPGSLRVSALDEAVAMLRKRLGTQTDIAPYEAILRELIEVGDDESLSTDDLMLATGLDSRRLRAMLRELDQWGLLANETEIGVTLYRDPDTRKRLDELVRLETALIAQLREAAPDADQEDWQILNLRRLCDTLRRETDTDLDPERLTRLLKSFAEAFGNDDGQQAFLKLRPAGMDNRYVKLLRSWGVIETISERRRRFAQALVEHFYAVRQGNTLLVVCKQGELERALQGDLTLQDLAIRNWDMALSSALLYLDGNDVLHLARGKAVFRAAMNINLNADARRRQFSRGDYAELDLHYKDKIVQVHVMGEYARLGIAKIQSAMQFIADYFRLERGEFIRRHFAGRQEILEIATSGAAHRRILVELRNPAQQAIVAAPPEDSLLVLAGPGAGKTRVIVHRVAWLLRECLVRPQEIMVLAYNRSAAAEIRRRLWVLAGADAAGVAVQTLHGLAMRLTGTSYAVAMERGETIDFSAVLRRATVQLRATAEGDGGVSLARDRLLAGLRYLLIDEYQDINGDHYDLISAVAGRSLQTEEDRLSLLAVGDDDQNIYAFDGASVRYIRQFESDYQARRHQLIENYRSTQHIIQCANRVIEAACERMKAKERIRIDDARREWPAGGELARLDPVTTGRVQVLEVPADPRLEAQMALAELQRLYALIDVTPEGRWGRFAVIGRQWKDLEPLAALCRQRGIPVCLLRDGYQPNLHTTREGRSVLDLLRGARRRVTQRRVLLRVRTLSRWFRRRYGIPIDGLIEHPVRAVLAQFITEVESLAPEGQRVIDEMVDELYEFGTGAKAIAESRPNGPLVLMTAHRAKGLEFDHVLVLDSGGWKGSGDDERRLYYVAMTRARKSLTLCEVQGGGHPFVRATDGLALRSRPDVPDLEPTLNHRTWLADPSMVYLDWPGRFAPHAPIHRALAVLEVGDPLELRPMTRHDGKPGWELADRHGVAVTRMAAKFQPPAGEIVAVRVAAVLVRMAKGDEGLRCERWELVLAEVEYRPSSGPRVHGF</sequence>
<evidence type="ECO:0000256" key="8">
    <source>
        <dbReference type="ARBA" id="ARBA00034617"/>
    </source>
</evidence>
<dbReference type="InterPro" id="IPR036397">
    <property type="entry name" value="RNaseH_sf"/>
</dbReference>
<dbReference type="OrthoDB" id="9760034at2"/>
<dbReference type="GO" id="GO:0043138">
    <property type="term" value="F:3'-5' DNA helicase activity"/>
    <property type="evidence" value="ECO:0007669"/>
    <property type="project" value="UniProtKB-EC"/>
</dbReference>
<evidence type="ECO:0000256" key="1">
    <source>
        <dbReference type="ARBA" id="ARBA00005446"/>
    </source>
</evidence>
<dbReference type="PROSITE" id="PS51198">
    <property type="entry name" value="UVRD_HELICASE_ATP_BIND"/>
    <property type="match status" value="1"/>
</dbReference>
<dbReference type="GO" id="GO:0005524">
    <property type="term" value="F:ATP binding"/>
    <property type="evidence" value="ECO:0007669"/>
    <property type="project" value="UniProtKB-UniRule"/>
</dbReference>
<comment type="similarity">
    <text evidence="1">Belongs to the helicase family. RecQ subfamily.</text>
</comment>
<evidence type="ECO:0000313" key="14">
    <source>
        <dbReference type="EMBL" id="TCT24101.1"/>
    </source>
</evidence>
<feature type="domain" description="Helicase C-terminal" evidence="12">
    <location>
        <begin position="509"/>
        <end position="655"/>
    </location>
</feature>
<dbReference type="GO" id="GO:0006310">
    <property type="term" value="P:DNA recombination"/>
    <property type="evidence" value="ECO:0007669"/>
    <property type="project" value="InterPro"/>
</dbReference>
<dbReference type="NCBIfam" id="TIGR00614">
    <property type="entry name" value="recQ_fam"/>
    <property type="match status" value="1"/>
</dbReference>
<gene>
    <name evidence="14" type="ORF">EDC35_101421</name>
</gene>
<dbReference type="GO" id="GO:0005694">
    <property type="term" value="C:chromosome"/>
    <property type="evidence" value="ECO:0007669"/>
    <property type="project" value="TreeGrafter"/>
</dbReference>
<keyword evidence="6" id="KW-0238">DNA-binding</keyword>
<dbReference type="Gene3D" id="3.40.50.300">
    <property type="entry name" value="P-loop containing nucleotide triphosphate hydrolases"/>
    <property type="match status" value="5"/>
</dbReference>
<keyword evidence="2 10" id="KW-0547">Nucleotide-binding</keyword>
<dbReference type="InterPro" id="IPR001650">
    <property type="entry name" value="Helicase_C-like"/>
</dbReference>
<evidence type="ECO:0000313" key="15">
    <source>
        <dbReference type="Proteomes" id="UP000295717"/>
    </source>
</evidence>
<evidence type="ECO:0000259" key="13">
    <source>
        <dbReference type="PROSITE" id="PS51198"/>
    </source>
</evidence>
<feature type="binding site" evidence="10">
    <location>
        <begin position="1102"/>
        <end position="1109"/>
    </location>
    <ligand>
        <name>ATP</name>
        <dbReference type="ChEBI" id="CHEBI:30616"/>
    </ligand>
</feature>
<dbReference type="Proteomes" id="UP000295717">
    <property type="component" value="Unassembled WGS sequence"/>
</dbReference>
<dbReference type="Pfam" id="PF13245">
    <property type="entry name" value="AAA_19"/>
    <property type="match status" value="1"/>
</dbReference>
<feature type="domain" description="Helicase ATP-binding" evidence="11">
    <location>
        <begin position="304"/>
        <end position="480"/>
    </location>
</feature>
<name>A0A4R3N6U0_9GAMM</name>
<dbReference type="SUPFAM" id="SSF53098">
    <property type="entry name" value="Ribonuclease H-like"/>
    <property type="match status" value="1"/>
</dbReference>
<dbReference type="InterPro" id="IPR027785">
    <property type="entry name" value="UvrD-like_helicase_C"/>
</dbReference>
<dbReference type="SMART" id="SM00490">
    <property type="entry name" value="HELICc"/>
    <property type="match status" value="1"/>
</dbReference>
<accession>A0A4R3N6U0</accession>
<evidence type="ECO:0000256" key="3">
    <source>
        <dbReference type="ARBA" id="ARBA00022801"/>
    </source>
</evidence>
<keyword evidence="15" id="KW-1185">Reference proteome</keyword>
<reference evidence="14 15" key="1">
    <citation type="submission" date="2019-03" db="EMBL/GenBank/DDBJ databases">
        <title>Genomic Encyclopedia of Type Strains, Phase IV (KMG-IV): sequencing the most valuable type-strain genomes for metagenomic binning, comparative biology and taxonomic classification.</title>
        <authorList>
            <person name="Goeker M."/>
        </authorList>
    </citation>
    <scope>NUCLEOTIDE SEQUENCE [LARGE SCALE GENOMIC DNA]</scope>
    <source>
        <strain evidence="14 15">DSM 13587</strain>
    </source>
</reference>
<dbReference type="SMART" id="SM00487">
    <property type="entry name" value="DEXDc"/>
    <property type="match status" value="1"/>
</dbReference>
<dbReference type="InterPro" id="IPR012337">
    <property type="entry name" value="RNaseH-like_sf"/>
</dbReference>
<evidence type="ECO:0000256" key="10">
    <source>
        <dbReference type="PROSITE-ProRule" id="PRU00560"/>
    </source>
</evidence>